<sequence>MHNNRSKKWYYPTWKAHSITDLDPISLKARGIKGVISDLDNTLVAWDLKDSDLVAKRWINSLKDASIPLIIVSNNNPERVEKAVSGLGVPFIAFSLKPSSIGIKKALKELNLSKKDVILVGDQVLTDLFAGFFSNIKTVLVDPLVETDHWNTKINRFFEKPFMNRIKKAKGIEWKIK</sequence>
<dbReference type="AlphaFoldDB" id="A0AAU9DL03"/>
<dbReference type="Pfam" id="PF00702">
    <property type="entry name" value="Hydrolase"/>
    <property type="match status" value="1"/>
</dbReference>
<accession>A0AAU9DL03</accession>
<dbReference type="NCBIfam" id="TIGR01668">
    <property type="entry name" value="YqeG_hyp_ppase"/>
    <property type="match status" value="1"/>
</dbReference>
<dbReference type="InterPro" id="IPR023214">
    <property type="entry name" value="HAD_sf"/>
</dbReference>
<dbReference type="InterPro" id="IPR006549">
    <property type="entry name" value="HAD-SF_hydro_IIIA"/>
</dbReference>
<evidence type="ECO:0000313" key="1">
    <source>
        <dbReference type="EMBL" id="BDR56224.1"/>
    </source>
</evidence>
<evidence type="ECO:0000313" key="2">
    <source>
        <dbReference type="Proteomes" id="UP001321804"/>
    </source>
</evidence>
<dbReference type="InterPro" id="IPR036412">
    <property type="entry name" value="HAD-like_sf"/>
</dbReference>
<dbReference type="GO" id="GO:0008962">
    <property type="term" value="F:phosphatidylglycerophosphatase activity"/>
    <property type="evidence" value="ECO:0007669"/>
    <property type="project" value="InterPro"/>
</dbReference>
<protein>
    <submittedName>
        <fullName evidence="1">Haloacid dehalogenase</fullName>
    </submittedName>
</protein>
<name>A0AAU9DL03_9LACO</name>
<dbReference type="EMBL" id="AP026801">
    <property type="protein sequence ID" value="BDR56224.1"/>
    <property type="molecule type" value="Genomic_DNA"/>
</dbReference>
<dbReference type="CDD" id="cd16416">
    <property type="entry name" value="HAD_BsYqeG-like"/>
    <property type="match status" value="1"/>
</dbReference>
<dbReference type="NCBIfam" id="TIGR01662">
    <property type="entry name" value="HAD-SF-IIIA"/>
    <property type="match status" value="1"/>
</dbReference>
<dbReference type="SUPFAM" id="SSF56784">
    <property type="entry name" value="HAD-like"/>
    <property type="match status" value="1"/>
</dbReference>
<dbReference type="InterPro" id="IPR010021">
    <property type="entry name" value="PGPP1/Gep4"/>
</dbReference>
<dbReference type="Gene3D" id="3.40.50.1000">
    <property type="entry name" value="HAD superfamily/HAD-like"/>
    <property type="match status" value="1"/>
</dbReference>
<keyword evidence="2" id="KW-1185">Reference proteome</keyword>
<gene>
    <name evidence="1" type="ORF">KIMC2_07860</name>
</gene>
<dbReference type="RefSeq" id="WP_317698110.1">
    <property type="nucleotide sequence ID" value="NZ_AP026801.1"/>
</dbReference>
<organism evidence="1 2">
    <name type="scientific">Xylocopilactobacillus apis</name>
    <dbReference type="NCBI Taxonomy" id="2932183"/>
    <lineage>
        <taxon>Bacteria</taxon>
        <taxon>Bacillati</taxon>
        <taxon>Bacillota</taxon>
        <taxon>Bacilli</taxon>
        <taxon>Lactobacillales</taxon>
        <taxon>Lactobacillaceae</taxon>
        <taxon>Xylocopilactobacillus</taxon>
    </lineage>
</organism>
<proteinExistence type="predicted"/>
<reference evidence="1 2" key="1">
    <citation type="journal article" date="2023" name="Microbiol. Spectr.">
        <title>Symbiosis of Carpenter Bees with Uncharacterized Lactic Acid Bacteria Showing NAD Auxotrophy.</title>
        <authorList>
            <person name="Kawasaki S."/>
            <person name="Ozawa K."/>
            <person name="Mori T."/>
            <person name="Yamamoto A."/>
            <person name="Ito M."/>
            <person name="Ohkuma M."/>
            <person name="Sakamoto M."/>
            <person name="Matsutani M."/>
        </authorList>
    </citation>
    <scope>NUCLEOTIDE SEQUENCE [LARGE SCALE GENOMIC DNA]</scope>
    <source>
        <strain evidence="1 2">KimC2</strain>
    </source>
</reference>
<dbReference type="KEGG" id="xak:KIMC2_07860"/>
<dbReference type="Proteomes" id="UP001321804">
    <property type="component" value="Chromosome"/>
</dbReference>